<feature type="region of interest" description="Disordered" evidence="2">
    <location>
        <begin position="21"/>
        <end position="52"/>
    </location>
</feature>
<evidence type="ECO:0000256" key="2">
    <source>
        <dbReference type="SAM" id="MobiDB-lite"/>
    </source>
</evidence>
<dbReference type="InterPro" id="IPR029050">
    <property type="entry name" value="Immunoprotect_excell_Ig-like"/>
</dbReference>
<sequence length="178" mass="18486">MALVALLACLLVGLKLAESAGQKGPGAQGAQGAAPPSTKPPSPSPSPKPSPVAVDGKLRFTVAKFACGTKELGDWPLVRRPKGQFCLVDLKVENTGGSTGRLWIGNQKLRDSGGTEYGPDEWSLVYYDKSRPLANDIAPGATVQGTVVYDVPAGLTFTELRVRSGLVGGDGGVIKLRS</sequence>
<evidence type="ECO:0000259" key="4">
    <source>
        <dbReference type="Pfam" id="PF11611"/>
    </source>
</evidence>
<accession>A0ABN3FMF9</accession>
<organism evidence="5 6">
    <name type="scientific">Dactylosporangium salmoneum</name>
    <dbReference type="NCBI Taxonomy" id="53361"/>
    <lineage>
        <taxon>Bacteria</taxon>
        <taxon>Bacillati</taxon>
        <taxon>Actinomycetota</taxon>
        <taxon>Actinomycetes</taxon>
        <taxon>Micromonosporales</taxon>
        <taxon>Micromonosporaceae</taxon>
        <taxon>Dactylosporangium</taxon>
    </lineage>
</organism>
<feature type="chain" id="PRO_5046967746" description="DUF4352 domain-containing protein" evidence="3">
    <location>
        <begin position="18"/>
        <end position="178"/>
    </location>
</feature>
<feature type="domain" description="DUF4352" evidence="4">
    <location>
        <begin position="55"/>
        <end position="168"/>
    </location>
</feature>
<dbReference type="Gene3D" id="2.60.40.1240">
    <property type="match status" value="1"/>
</dbReference>
<dbReference type="InterPro" id="IPR029051">
    <property type="entry name" value="DUF4352"/>
</dbReference>
<keyword evidence="1 3" id="KW-0732">Signal</keyword>
<gene>
    <name evidence="5" type="ORF">GCM10010170_012460</name>
</gene>
<protein>
    <recommendedName>
        <fullName evidence="4">DUF4352 domain-containing protein</fullName>
    </recommendedName>
</protein>
<name>A0ABN3FMF9_9ACTN</name>
<reference evidence="5 6" key="1">
    <citation type="journal article" date="2019" name="Int. J. Syst. Evol. Microbiol.">
        <title>The Global Catalogue of Microorganisms (GCM) 10K type strain sequencing project: providing services to taxonomists for standard genome sequencing and annotation.</title>
        <authorList>
            <consortium name="The Broad Institute Genomics Platform"/>
            <consortium name="The Broad Institute Genome Sequencing Center for Infectious Disease"/>
            <person name="Wu L."/>
            <person name="Ma J."/>
        </authorList>
    </citation>
    <scope>NUCLEOTIDE SEQUENCE [LARGE SCALE GENOMIC DNA]</scope>
    <source>
        <strain evidence="5 6">JCM 3272</strain>
    </source>
</reference>
<dbReference type="EMBL" id="BAAARV010000012">
    <property type="protein sequence ID" value="GAA2333309.1"/>
    <property type="molecule type" value="Genomic_DNA"/>
</dbReference>
<evidence type="ECO:0000256" key="1">
    <source>
        <dbReference type="ARBA" id="ARBA00022729"/>
    </source>
</evidence>
<feature type="compositionally biased region" description="Pro residues" evidence="2">
    <location>
        <begin position="37"/>
        <end position="50"/>
    </location>
</feature>
<proteinExistence type="predicted"/>
<evidence type="ECO:0000313" key="5">
    <source>
        <dbReference type="EMBL" id="GAA2333309.1"/>
    </source>
</evidence>
<evidence type="ECO:0000256" key="3">
    <source>
        <dbReference type="SAM" id="SignalP"/>
    </source>
</evidence>
<comment type="caution">
    <text evidence="5">The sequence shown here is derived from an EMBL/GenBank/DDBJ whole genome shotgun (WGS) entry which is preliminary data.</text>
</comment>
<evidence type="ECO:0000313" key="6">
    <source>
        <dbReference type="Proteomes" id="UP001501444"/>
    </source>
</evidence>
<keyword evidence="6" id="KW-1185">Reference proteome</keyword>
<dbReference type="Proteomes" id="UP001501444">
    <property type="component" value="Unassembled WGS sequence"/>
</dbReference>
<dbReference type="Pfam" id="PF11611">
    <property type="entry name" value="DUF4352"/>
    <property type="match status" value="1"/>
</dbReference>
<feature type="signal peptide" evidence="3">
    <location>
        <begin position="1"/>
        <end position="17"/>
    </location>
</feature>